<proteinExistence type="predicted"/>
<name>A0A5B7J7K5_PORTR</name>
<dbReference type="Proteomes" id="UP000324222">
    <property type="component" value="Unassembled WGS sequence"/>
</dbReference>
<keyword evidence="2" id="KW-1185">Reference proteome</keyword>
<evidence type="ECO:0000313" key="1">
    <source>
        <dbReference type="EMBL" id="MPC88444.1"/>
    </source>
</evidence>
<organism evidence="1 2">
    <name type="scientific">Portunus trituberculatus</name>
    <name type="common">Swimming crab</name>
    <name type="synonym">Neptunus trituberculatus</name>
    <dbReference type="NCBI Taxonomy" id="210409"/>
    <lineage>
        <taxon>Eukaryota</taxon>
        <taxon>Metazoa</taxon>
        <taxon>Ecdysozoa</taxon>
        <taxon>Arthropoda</taxon>
        <taxon>Crustacea</taxon>
        <taxon>Multicrustacea</taxon>
        <taxon>Malacostraca</taxon>
        <taxon>Eumalacostraca</taxon>
        <taxon>Eucarida</taxon>
        <taxon>Decapoda</taxon>
        <taxon>Pleocyemata</taxon>
        <taxon>Brachyura</taxon>
        <taxon>Eubrachyura</taxon>
        <taxon>Portunoidea</taxon>
        <taxon>Portunidae</taxon>
        <taxon>Portuninae</taxon>
        <taxon>Portunus</taxon>
    </lineage>
</organism>
<comment type="caution">
    <text evidence="1">The sequence shown here is derived from an EMBL/GenBank/DDBJ whole genome shotgun (WGS) entry which is preliminary data.</text>
</comment>
<sequence>MEAKRNNPNTFITFPSTIFPFPFLATPFFCHAMPSPPATLHHTLSRSALVHHARPRPSPPLLALART</sequence>
<protein>
    <submittedName>
        <fullName evidence="1">Uncharacterized protein</fullName>
    </submittedName>
</protein>
<gene>
    <name evidence="1" type="ORF">E2C01_083347</name>
</gene>
<accession>A0A5B7J7K5</accession>
<evidence type="ECO:0000313" key="2">
    <source>
        <dbReference type="Proteomes" id="UP000324222"/>
    </source>
</evidence>
<dbReference type="AlphaFoldDB" id="A0A5B7J7K5"/>
<reference evidence="1 2" key="1">
    <citation type="submission" date="2019-05" db="EMBL/GenBank/DDBJ databases">
        <title>Another draft genome of Portunus trituberculatus and its Hox gene families provides insights of decapod evolution.</title>
        <authorList>
            <person name="Jeong J.-H."/>
            <person name="Song I."/>
            <person name="Kim S."/>
            <person name="Choi T."/>
            <person name="Kim D."/>
            <person name="Ryu S."/>
            <person name="Kim W."/>
        </authorList>
    </citation>
    <scope>NUCLEOTIDE SEQUENCE [LARGE SCALE GENOMIC DNA]</scope>
    <source>
        <tissue evidence="1">Muscle</tissue>
    </source>
</reference>
<dbReference type="EMBL" id="VSRR010077808">
    <property type="protein sequence ID" value="MPC88444.1"/>
    <property type="molecule type" value="Genomic_DNA"/>
</dbReference>